<feature type="domain" description="Calcineurin-like phosphoesterase" evidence="3">
    <location>
        <begin position="1"/>
        <end position="201"/>
    </location>
</feature>
<dbReference type="Pfam" id="PF12850">
    <property type="entry name" value="Metallophos_2"/>
    <property type="match status" value="1"/>
</dbReference>
<dbReference type="NCBIfam" id="TIGR00040">
    <property type="entry name" value="yfcE"/>
    <property type="match status" value="1"/>
</dbReference>
<dbReference type="RefSeq" id="WP_012744603.1">
    <property type="nucleotide sequence ID" value="NC_012785.1"/>
</dbReference>
<dbReference type="GO" id="GO:0016791">
    <property type="term" value="F:phosphatase activity"/>
    <property type="evidence" value="ECO:0007669"/>
    <property type="project" value="TreeGrafter"/>
</dbReference>
<reference evidence="4 5" key="1">
    <citation type="submission" date="2009-06" db="EMBL/GenBank/DDBJ databases">
        <title>Complete sequence of Thermotogales bacterium TBF 19.5.1.</title>
        <authorList>
            <consortium name="US DOE Joint Genome Institute"/>
            <person name="Lucas S."/>
            <person name="Copeland A."/>
            <person name="Lapidus A."/>
            <person name="Glavina del Rio T."/>
            <person name="Tice H."/>
            <person name="Bruce D."/>
            <person name="Goodwin L."/>
            <person name="Pitluck S."/>
            <person name="Chertkov O."/>
            <person name="Brettin T."/>
            <person name="Detter J.C."/>
            <person name="Han C."/>
            <person name="Schmutz J."/>
            <person name="Larimer F."/>
            <person name="Land M."/>
            <person name="Hauser L."/>
            <person name="Kyrpides N."/>
            <person name="Ovchinnikova G."/>
            <person name="Noll K."/>
        </authorList>
    </citation>
    <scope>NUCLEOTIDE SEQUENCE [LARGE SCALE GENOMIC DNA]</scope>
    <source>
        <strain evidence="5">ATCC BAA-1733 / DSM 21960 / TBF 19.5.1</strain>
    </source>
</reference>
<dbReference type="EC" id="3.1.4.-" evidence="2"/>
<keyword evidence="5" id="KW-1185">Reference proteome</keyword>
<reference evidence="4 5" key="2">
    <citation type="journal article" date="2011" name="J. Bacteriol.">
        <title>Genome Sequence of Kosmotoga olearia Strain TBF 19.5.1, a Thermophilic Bacterium with a Wide Growth Temperature Range, Isolated from the Troll B Oil Platform in the North Sea.</title>
        <authorList>
            <person name="Swithers K.S."/>
            <person name="Dipippo J.L."/>
            <person name="Bruce D.C."/>
            <person name="Detter C."/>
            <person name="Tapia R."/>
            <person name="Han S."/>
            <person name="Goodwin L.A."/>
            <person name="Han J."/>
            <person name="Woyke T."/>
            <person name="Pitluck S."/>
            <person name="Pennacchio L."/>
            <person name="Nolan M."/>
            <person name="Mikhailova N."/>
            <person name="Land M.L."/>
            <person name="Nesbo C.L."/>
            <person name="Gogarten J.P."/>
            <person name="Noll K.M."/>
        </authorList>
    </citation>
    <scope>NUCLEOTIDE SEQUENCE [LARGE SCALE GENOMIC DNA]</scope>
    <source>
        <strain evidence="5">ATCC BAA-1733 / DSM 21960 / TBF 19.5.1</strain>
    </source>
</reference>
<dbReference type="GO" id="GO:0005737">
    <property type="term" value="C:cytoplasm"/>
    <property type="evidence" value="ECO:0007669"/>
    <property type="project" value="TreeGrafter"/>
</dbReference>
<proteinExistence type="inferred from homology"/>
<dbReference type="InterPro" id="IPR000979">
    <property type="entry name" value="Phosphodiesterase_MJ0936/Vps29"/>
</dbReference>
<dbReference type="Proteomes" id="UP000002382">
    <property type="component" value="Chromosome"/>
</dbReference>
<dbReference type="SUPFAM" id="SSF56300">
    <property type="entry name" value="Metallo-dependent phosphatases"/>
    <property type="match status" value="1"/>
</dbReference>
<evidence type="ECO:0000259" key="3">
    <source>
        <dbReference type="Pfam" id="PF12850"/>
    </source>
</evidence>
<dbReference type="OrthoDB" id="9800565at2"/>
<sequence>MKLAFISDIHGNLEALEAVLEDIKRREVDRIYCLGDLVGYGPDPEKVVQKIKVLGISTVMGNYDDAIAHEKKSCGCAYNPGRETEVGNITLNWSIANTSQESKEFLKSLPHKLNFEAEEVRFLLVHGSPLDNLLEYIKPDTPVERLKEITEGISADVIVNGHTHLPMVRWINGKLIFNAGSVGRPKDGDPRACYLIVNVNKGSLKHEFVRISYPVKITVEKLAKYKLPMELATVLALGTTFNMGKSDKTEKRSKIDTDITLDPGIRE</sequence>
<protein>
    <recommendedName>
        <fullName evidence="2">Phosphoesterase</fullName>
        <ecNumber evidence="2">3.1.4.-</ecNumber>
    </recommendedName>
</protein>
<dbReference type="eggNOG" id="COG0639">
    <property type="taxonomic scope" value="Bacteria"/>
</dbReference>
<dbReference type="InterPro" id="IPR024654">
    <property type="entry name" value="Calcineurin-like_PHP_lpxH"/>
</dbReference>
<dbReference type="InterPro" id="IPR011152">
    <property type="entry name" value="Pesterase_MJ0912"/>
</dbReference>
<dbReference type="PANTHER" id="PTHR42850:SF2">
    <property type="entry name" value="BLL5683 PROTEIN"/>
    <property type="match status" value="1"/>
</dbReference>
<dbReference type="InterPro" id="IPR050126">
    <property type="entry name" value="Ap4A_hydrolase"/>
</dbReference>
<dbReference type="Gene3D" id="3.60.21.10">
    <property type="match status" value="1"/>
</dbReference>
<dbReference type="PIRSF" id="PIRSF000883">
    <property type="entry name" value="Pesterase_MJ0912"/>
    <property type="match status" value="1"/>
</dbReference>
<comment type="cofactor">
    <cofactor evidence="2">
        <name>a divalent metal cation</name>
        <dbReference type="ChEBI" id="CHEBI:60240"/>
    </cofactor>
</comment>
<comment type="similarity">
    <text evidence="1 2">Belongs to the metallophosphoesterase superfamily. YfcE family.</text>
</comment>
<organism evidence="4 5">
    <name type="scientific">Kosmotoga olearia (strain ATCC BAA-1733 / DSM 21960 / TBF 19.5.1)</name>
    <dbReference type="NCBI Taxonomy" id="521045"/>
    <lineage>
        <taxon>Bacteria</taxon>
        <taxon>Thermotogati</taxon>
        <taxon>Thermotogota</taxon>
        <taxon>Thermotogae</taxon>
        <taxon>Kosmotogales</taxon>
        <taxon>Kosmotogaceae</taxon>
        <taxon>Kosmotoga</taxon>
    </lineage>
</organism>
<dbReference type="InterPro" id="IPR029052">
    <property type="entry name" value="Metallo-depent_PP-like"/>
</dbReference>
<evidence type="ECO:0000256" key="1">
    <source>
        <dbReference type="ARBA" id="ARBA00008950"/>
    </source>
</evidence>
<dbReference type="EMBL" id="CP001634">
    <property type="protein sequence ID" value="ACR78815.1"/>
    <property type="molecule type" value="Genomic_DNA"/>
</dbReference>
<dbReference type="STRING" id="521045.Kole_0087"/>
<evidence type="ECO:0000313" key="5">
    <source>
        <dbReference type="Proteomes" id="UP000002382"/>
    </source>
</evidence>
<accession>C5CHW0</accession>
<dbReference type="PANTHER" id="PTHR42850">
    <property type="entry name" value="METALLOPHOSPHOESTERASE"/>
    <property type="match status" value="1"/>
</dbReference>
<name>C5CHW0_KOSOT</name>
<gene>
    <name evidence="4" type="ordered locus">Kole_0087</name>
</gene>
<evidence type="ECO:0000313" key="4">
    <source>
        <dbReference type="EMBL" id="ACR78815.1"/>
    </source>
</evidence>
<dbReference type="KEGG" id="kol:Kole_0087"/>
<evidence type="ECO:0000256" key="2">
    <source>
        <dbReference type="RuleBase" id="RU362039"/>
    </source>
</evidence>
<dbReference type="HOGENOM" id="CLU_074761_0_1_0"/>
<keyword evidence="2" id="KW-0479">Metal-binding</keyword>
<dbReference type="AlphaFoldDB" id="C5CHW0"/>
<dbReference type="GO" id="GO:0046872">
    <property type="term" value="F:metal ion binding"/>
    <property type="evidence" value="ECO:0007669"/>
    <property type="project" value="UniProtKB-KW"/>
</dbReference>